<dbReference type="EC" id="2.3.2.29" evidence="4"/>
<evidence type="ECO:0000256" key="1">
    <source>
        <dbReference type="ARBA" id="ARBA00022490"/>
    </source>
</evidence>
<comment type="similarity">
    <text evidence="4">Belongs to the R-transferase family. Bpt subfamily.</text>
</comment>
<feature type="domain" description="N-end aminoacyl transferase N-terminal" evidence="5">
    <location>
        <begin position="18"/>
        <end position="87"/>
    </location>
</feature>
<dbReference type="RefSeq" id="WP_077992189.1">
    <property type="nucleotide sequence ID" value="NZ_CP015625.1"/>
</dbReference>
<accession>A0A1U9MH80</accession>
<protein>
    <recommendedName>
        <fullName evidence="4">Aspartate/glutamate leucyltransferase</fullName>
        <ecNumber evidence="4">2.3.2.29</ecNumber>
    </recommendedName>
</protein>
<dbReference type="InterPro" id="IPR030700">
    <property type="entry name" value="N-end_Aminoacyl_Trfase"/>
</dbReference>
<gene>
    <name evidence="4" type="primary">bpt</name>
    <name evidence="7" type="ORF">BBC0122_011810</name>
</gene>
<dbReference type="PANTHER" id="PTHR21367:SF1">
    <property type="entry name" value="ARGINYL-TRNA--PROTEIN TRANSFERASE 1"/>
    <property type="match status" value="1"/>
</dbReference>
<sequence length="248" mass="28388">MTHSDKDEPQFFLTAPAPCPYLAEHWERKVFTYLTGQFAKDKNTVLTQCGFRRSQNIAYRPVCDGCNACVSVRIVVDDFVPDRTMKRIIKKNADLVGEVCGSEATEEQYSLFKNYLGVRHAGGGMSDMTFQDYRMMVEDTEVETSLIEYRRKLSGDANKKNNFSLVAAALTDKVDDGLSMVYSFYSPFEKHASLGVFMILDHIRKARQLGLPYIYLGYWVKGSPKMDYKSRYRPQEHLTSSGWTLTKE</sequence>
<dbReference type="PIRSF" id="PIRSF037208">
    <property type="entry name" value="ATE_pro_prd"/>
    <property type="match status" value="1"/>
</dbReference>
<dbReference type="InterPro" id="IPR007472">
    <property type="entry name" value="N-end_Aminoacyl_Trfase_C"/>
</dbReference>
<comment type="function">
    <text evidence="4">Functions in the N-end rule pathway of protein degradation where it conjugates Leu from its aminoacyl-tRNA to the N-termini of proteins containing an N-terminal aspartate or glutamate.</text>
</comment>
<comment type="subcellular location">
    <subcellularLocation>
        <location evidence="4">Cytoplasm</location>
    </subcellularLocation>
</comment>
<proteinExistence type="inferred from homology"/>
<dbReference type="EMBL" id="CP015625">
    <property type="protein sequence ID" value="AQT47297.1"/>
    <property type="molecule type" value="Genomic_DNA"/>
</dbReference>
<dbReference type="AlphaFoldDB" id="A0A1U9MH80"/>
<dbReference type="NCBIfam" id="NF002342">
    <property type="entry name" value="PRK01305.1-3"/>
    <property type="match status" value="1"/>
</dbReference>
<dbReference type="HAMAP" id="MF_00689">
    <property type="entry name" value="Bpt"/>
    <property type="match status" value="1"/>
</dbReference>
<comment type="catalytic activity">
    <reaction evidence="4">
        <text>N-terminal L-aspartyl-[protein] + L-leucyl-tRNA(Leu) = N-terminal L-leucyl-L-aspartyl-[protein] + tRNA(Leu) + H(+)</text>
        <dbReference type="Rhea" id="RHEA:50420"/>
        <dbReference type="Rhea" id="RHEA-COMP:9613"/>
        <dbReference type="Rhea" id="RHEA-COMP:9622"/>
        <dbReference type="Rhea" id="RHEA-COMP:12669"/>
        <dbReference type="Rhea" id="RHEA-COMP:12674"/>
        <dbReference type="ChEBI" id="CHEBI:15378"/>
        <dbReference type="ChEBI" id="CHEBI:64720"/>
        <dbReference type="ChEBI" id="CHEBI:78442"/>
        <dbReference type="ChEBI" id="CHEBI:78494"/>
        <dbReference type="ChEBI" id="CHEBI:133042"/>
        <dbReference type="EC" id="2.3.2.29"/>
    </reaction>
</comment>
<dbReference type="Proteomes" id="UP000189632">
    <property type="component" value="Chromosome"/>
</dbReference>
<dbReference type="SUPFAM" id="SSF55729">
    <property type="entry name" value="Acyl-CoA N-acyltransferases (Nat)"/>
    <property type="match status" value="1"/>
</dbReference>
<dbReference type="InterPro" id="IPR016181">
    <property type="entry name" value="Acyl_CoA_acyltransferase"/>
</dbReference>
<feature type="domain" description="N-end rule aminoacyl transferase C-terminal" evidence="6">
    <location>
        <begin position="107"/>
        <end position="238"/>
    </location>
</feature>
<evidence type="ECO:0000313" key="7">
    <source>
        <dbReference type="EMBL" id="AQT47297.1"/>
    </source>
</evidence>
<dbReference type="Pfam" id="PF04376">
    <property type="entry name" value="ATE_N"/>
    <property type="match status" value="1"/>
</dbReference>
<dbReference type="KEGG" id="bapi:BBC0122_011810"/>
<dbReference type="GO" id="GO:0008914">
    <property type="term" value="F:leucyl-tRNA--protein transferase activity"/>
    <property type="evidence" value="ECO:0007669"/>
    <property type="project" value="UniProtKB-UniRule"/>
</dbReference>
<dbReference type="GO" id="GO:0005737">
    <property type="term" value="C:cytoplasm"/>
    <property type="evidence" value="ECO:0007669"/>
    <property type="project" value="UniProtKB-SubCell"/>
</dbReference>
<evidence type="ECO:0000313" key="8">
    <source>
        <dbReference type="Proteomes" id="UP000189632"/>
    </source>
</evidence>
<dbReference type="NCBIfam" id="NF002343">
    <property type="entry name" value="PRK01305.1-4"/>
    <property type="match status" value="1"/>
</dbReference>
<dbReference type="GO" id="GO:0004057">
    <property type="term" value="F:arginyl-tRNA--protein transferase activity"/>
    <property type="evidence" value="ECO:0007669"/>
    <property type="project" value="InterPro"/>
</dbReference>
<reference evidence="7 8" key="1">
    <citation type="submission" date="2016-11" db="EMBL/GenBank/DDBJ databases">
        <title>Comparative genomics of Bartonella apis.</title>
        <authorList>
            <person name="Engel P."/>
        </authorList>
    </citation>
    <scope>NUCLEOTIDE SEQUENCE [LARGE SCALE GENOMIC DNA]</scope>
    <source>
        <strain evidence="7 8">BBC0122</strain>
    </source>
</reference>
<dbReference type="InterPro" id="IPR007471">
    <property type="entry name" value="N-end_Aminoacyl_Trfase_N"/>
</dbReference>
<keyword evidence="1 4" id="KW-0963">Cytoplasm</keyword>
<dbReference type="NCBIfam" id="NF002346">
    <property type="entry name" value="PRK01305.2-3"/>
    <property type="match status" value="1"/>
</dbReference>
<dbReference type="GO" id="GO:0071596">
    <property type="term" value="P:ubiquitin-dependent protein catabolic process via the N-end rule pathway"/>
    <property type="evidence" value="ECO:0007669"/>
    <property type="project" value="InterPro"/>
</dbReference>
<keyword evidence="8" id="KW-1185">Reference proteome</keyword>
<evidence type="ECO:0000259" key="6">
    <source>
        <dbReference type="Pfam" id="PF04377"/>
    </source>
</evidence>
<dbReference type="OrthoDB" id="9782022at2"/>
<evidence type="ECO:0000256" key="4">
    <source>
        <dbReference type="HAMAP-Rule" id="MF_00689"/>
    </source>
</evidence>
<dbReference type="PANTHER" id="PTHR21367">
    <property type="entry name" value="ARGININE-TRNA-PROTEIN TRANSFERASE 1"/>
    <property type="match status" value="1"/>
</dbReference>
<evidence type="ECO:0000256" key="3">
    <source>
        <dbReference type="ARBA" id="ARBA00023315"/>
    </source>
</evidence>
<name>A0A1U9MH80_9HYPH</name>
<evidence type="ECO:0000256" key="2">
    <source>
        <dbReference type="ARBA" id="ARBA00022679"/>
    </source>
</evidence>
<dbReference type="Pfam" id="PF04377">
    <property type="entry name" value="ATE_C"/>
    <property type="match status" value="1"/>
</dbReference>
<organism evidence="7 8">
    <name type="scientific">Bartonella choladocola</name>
    <dbReference type="NCBI Taxonomy" id="2750995"/>
    <lineage>
        <taxon>Bacteria</taxon>
        <taxon>Pseudomonadati</taxon>
        <taxon>Pseudomonadota</taxon>
        <taxon>Alphaproteobacteria</taxon>
        <taxon>Hyphomicrobiales</taxon>
        <taxon>Bartonellaceae</taxon>
        <taxon>Bartonella</taxon>
    </lineage>
</organism>
<evidence type="ECO:0000259" key="5">
    <source>
        <dbReference type="Pfam" id="PF04376"/>
    </source>
</evidence>
<keyword evidence="2 4" id="KW-0808">Transferase</keyword>
<comment type="catalytic activity">
    <reaction evidence="4">
        <text>N-terminal L-glutamyl-[protein] + L-leucyl-tRNA(Leu) = N-terminal L-leucyl-L-glutamyl-[protein] + tRNA(Leu) + H(+)</text>
        <dbReference type="Rhea" id="RHEA:50412"/>
        <dbReference type="Rhea" id="RHEA-COMP:9613"/>
        <dbReference type="Rhea" id="RHEA-COMP:9622"/>
        <dbReference type="Rhea" id="RHEA-COMP:12664"/>
        <dbReference type="Rhea" id="RHEA-COMP:12668"/>
        <dbReference type="ChEBI" id="CHEBI:15378"/>
        <dbReference type="ChEBI" id="CHEBI:64721"/>
        <dbReference type="ChEBI" id="CHEBI:78442"/>
        <dbReference type="ChEBI" id="CHEBI:78494"/>
        <dbReference type="ChEBI" id="CHEBI:133041"/>
        <dbReference type="EC" id="2.3.2.29"/>
    </reaction>
</comment>
<keyword evidence="3 4" id="KW-0012">Acyltransferase</keyword>
<dbReference type="InterPro" id="IPR017138">
    <property type="entry name" value="Asp_Glu_LeuTrfase"/>
</dbReference>
<dbReference type="STRING" id="1686310.BBC0244_012130"/>